<dbReference type="RefSeq" id="XP_009851434.1">
    <property type="nucleotide sequence ID" value="XM_009853132.1"/>
</dbReference>
<dbReference type="GeneID" id="20826027"/>
<dbReference type="VEuPathDB" id="FungiDB:NEUTE1DRAFT_138129"/>
<accession>F8MLC3</accession>
<name>F8MLC3_NEUT8</name>
<dbReference type="EMBL" id="GL891304">
    <property type="protein sequence ID" value="EGO58396.1"/>
    <property type="molecule type" value="Genomic_DNA"/>
</dbReference>
<organism evidence="1 2">
    <name type="scientific">Neurospora tetrasperma (strain FGSC 2508 / ATCC MYA-4615 / P0657)</name>
    <dbReference type="NCBI Taxonomy" id="510951"/>
    <lineage>
        <taxon>Eukaryota</taxon>
        <taxon>Fungi</taxon>
        <taxon>Dikarya</taxon>
        <taxon>Ascomycota</taxon>
        <taxon>Pezizomycotina</taxon>
        <taxon>Sordariomycetes</taxon>
        <taxon>Sordariomycetidae</taxon>
        <taxon>Sordariales</taxon>
        <taxon>Sordariaceae</taxon>
        <taxon>Neurospora</taxon>
    </lineage>
</organism>
<sequence>MTLYFNTMRGVVDSITTHNDDSGLLYANIMGFSVLTPENLSYTISSDSLGDSGIKSTDNMSQNLSTMRGVANSGTIENDDWLDFFDFELYSQETDPAVNMASGTTTTTNSPVMLVDNPTLATDSAIGNTAYYYEPAPAFSLTPGNARAPGPAPVSGAPIVQPGARTCRKNLKFHMSRETERLVAQRLRNGQYTCSGKYCGPVAAPNTSCAACRQRLRAHRLRKKLALVGNGAPPTGGGAASSA</sequence>
<evidence type="ECO:0000313" key="2">
    <source>
        <dbReference type="Proteomes" id="UP000008065"/>
    </source>
</evidence>
<keyword evidence="2" id="KW-1185">Reference proteome</keyword>
<gene>
    <name evidence="1" type="ORF">NEUTE1DRAFT_138129</name>
</gene>
<reference evidence="2" key="1">
    <citation type="journal article" date="2011" name="Genetics">
        <title>Massive changes in genome architecture accompany the transition to self-fertility in the filamentous fungus Neurospora tetrasperma.</title>
        <authorList>
            <person name="Ellison C.E."/>
            <person name="Stajich J.E."/>
            <person name="Jacobson D.J."/>
            <person name="Natvig D.O."/>
            <person name="Lapidus A."/>
            <person name="Foster B."/>
            <person name="Aerts A."/>
            <person name="Riley R."/>
            <person name="Lindquist E.A."/>
            <person name="Grigoriev I.V."/>
            <person name="Taylor J.W."/>
        </authorList>
    </citation>
    <scope>NUCLEOTIDE SEQUENCE [LARGE SCALE GENOMIC DNA]</scope>
    <source>
        <strain evidence="2">FGSC 2508 / P0657</strain>
    </source>
</reference>
<dbReference type="HOGENOM" id="CLU_099935_0_0_1"/>
<dbReference type="KEGG" id="nte:NEUTE1DRAFT138129"/>
<evidence type="ECO:0000313" key="1">
    <source>
        <dbReference type="EMBL" id="EGO58396.1"/>
    </source>
</evidence>
<protein>
    <submittedName>
        <fullName evidence="1">Uncharacterized protein</fullName>
    </submittedName>
</protein>
<dbReference type="AlphaFoldDB" id="F8MLC3"/>
<dbReference type="Proteomes" id="UP000008065">
    <property type="component" value="Unassembled WGS sequence"/>
</dbReference>
<proteinExistence type="predicted"/>